<protein>
    <recommendedName>
        <fullName evidence="6">Class F sortase</fullName>
    </recommendedName>
</protein>
<dbReference type="InterPro" id="IPR023365">
    <property type="entry name" value="Sortase_dom-sf"/>
</dbReference>
<evidence type="ECO:0000313" key="5">
    <source>
        <dbReference type="Proteomes" id="UP000005332"/>
    </source>
</evidence>
<gene>
    <name evidence="4" type="ORF">HMPREF9153_2132</name>
</gene>
<evidence type="ECO:0008006" key="6">
    <source>
        <dbReference type="Google" id="ProtNLM"/>
    </source>
</evidence>
<feature type="region of interest" description="Disordered" evidence="2">
    <location>
        <begin position="1"/>
        <end position="32"/>
    </location>
</feature>
<keyword evidence="3" id="KW-0812">Transmembrane</keyword>
<dbReference type="GO" id="GO:0016787">
    <property type="term" value="F:hydrolase activity"/>
    <property type="evidence" value="ECO:0007669"/>
    <property type="project" value="UniProtKB-KW"/>
</dbReference>
<feature type="compositionally biased region" description="Basic and acidic residues" evidence="2">
    <location>
        <begin position="1"/>
        <end position="12"/>
    </location>
</feature>
<dbReference type="Gene3D" id="2.40.260.10">
    <property type="entry name" value="Sortase"/>
    <property type="match status" value="1"/>
</dbReference>
<dbReference type="EMBL" id="AGBA01000015">
    <property type="protein sequence ID" value="EGY77179.1"/>
    <property type="molecule type" value="Genomic_DNA"/>
</dbReference>
<evidence type="ECO:0000256" key="1">
    <source>
        <dbReference type="ARBA" id="ARBA00022801"/>
    </source>
</evidence>
<evidence type="ECO:0000313" key="4">
    <source>
        <dbReference type="EMBL" id="EGY77179.1"/>
    </source>
</evidence>
<proteinExistence type="predicted"/>
<dbReference type="SUPFAM" id="SSF63817">
    <property type="entry name" value="Sortase"/>
    <property type="match status" value="1"/>
</dbReference>
<dbReference type="AlphaFoldDB" id="G4D0B0"/>
<keyword evidence="1" id="KW-0378">Hydrolase</keyword>
<dbReference type="HOGENOM" id="CLU_096096_0_0_11"/>
<accession>G4D0B0</accession>
<keyword evidence="3" id="KW-0472">Membrane</keyword>
<dbReference type="InterPro" id="IPR042001">
    <property type="entry name" value="Sortase_F"/>
</dbReference>
<dbReference type="InterPro" id="IPR005754">
    <property type="entry name" value="Sortase"/>
</dbReference>
<keyword evidence="3" id="KW-1133">Transmembrane helix</keyword>
<evidence type="ECO:0000256" key="3">
    <source>
        <dbReference type="SAM" id="Phobius"/>
    </source>
</evidence>
<evidence type="ECO:0000256" key="2">
    <source>
        <dbReference type="SAM" id="MobiDB-lite"/>
    </source>
</evidence>
<dbReference type="Pfam" id="PF04203">
    <property type="entry name" value="Sortase"/>
    <property type="match status" value="1"/>
</dbReference>
<dbReference type="Proteomes" id="UP000005332">
    <property type="component" value="Unassembled WGS sequence"/>
</dbReference>
<name>G4D0B0_9ACTN</name>
<comment type="caution">
    <text evidence="4">The sequence shown here is derived from an EMBL/GenBank/DDBJ whole genome shotgun (WGS) entry which is preliminary data.</text>
</comment>
<feature type="transmembrane region" description="Helical" evidence="3">
    <location>
        <begin position="36"/>
        <end position="57"/>
    </location>
</feature>
<dbReference type="CDD" id="cd05829">
    <property type="entry name" value="Sortase_F"/>
    <property type="match status" value="1"/>
</dbReference>
<feature type="region of interest" description="Disordered" evidence="2">
    <location>
        <begin position="63"/>
        <end position="100"/>
    </location>
</feature>
<dbReference type="PATRIC" id="fig|997355.3.peg.2107"/>
<sequence>MTDQSSHPESHDPSIGSSTSSTASAGGGAQSGGPKWRIIAIVVVIALIITAIAAIFVQRDKDDDSAGGLASSASAAPASSSAAPATSAEKKGPVPSGCMKNPKPIVPVKYSIDGMKVSAKVLSRGVDGTGAAGSPPKSDPSSWAWFNEGPRPGSGKGKVALNGHTYHKGGAIGNRLMAGLKKGDIIRLTDKAGQTACYRYDHKTKVMVKDYDPNSNILYDNNGPAQAVIVVCDDYKGKDGWESRVFFYADPVA</sequence>
<organism evidence="4 5">
    <name type="scientific">Cutibacterium avidum ATCC 25577</name>
    <dbReference type="NCBI Taxonomy" id="997355"/>
    <lineage>
        <taxon>Bacteria</taxon>
        <taxon>Bacillati</taxon>
        <taxon>Actinomycetota</taxon>
        <taxon>Actinomycetes</taxon>
        <taxon>Propionibacteriales</taxon>
        <taxon>Propionibacteriaceae</taxon>
        <taxon>Cutibacterium</taxon>
    </lineage>
</organism>
<feature type="region of interest" description="Disordered" evidence="2">
    <location>
        <begin position="126"/>
        <end position="149"/>
    </location>
</feature>
<feature type="compositionally biased region" description="Low complexity" evidence="2">
    <location>
        <begin position="66"/>
        <end position="87"/>
    </location>
</feature>
<reference evidence="4 5" key="1">
    <citation type="submission" date="2011-06" db="EMBL/GenBank/DDBJ databases">
        <authorList>
            <person name="Muzny D."/>
            <person name="Qin X."/>
            <person name="Deng J."/>
            <person name="Jiang H."/>
            <person name="Liu Y."/>
            <person name="Qu J."/>
            <person name="Song X.-Z."/>
            <person name="Zhang L."/>
            <person name="Thornton R."/>
            <person name="Coyle M."/>
            <person name="Francisco L."/>
            <person name="Jackson L."/>
            <person name="Javaid M."/>
            <person name="Korchina V."/>
            <person name="Kovar C."/>
            <person name="Mata R."/>
            <person name="Mathew T."/>
            <person name="Ngo R."/>
            <person name="Nguyen L."/>
            <person name="Nguyen N."/>
            <person name="Okwuonu G."/>
            <person name="Ongeri F."/>
            <person name="Pham C."/>
            <person name="Simmons D."/>
            <person name="Wilczek-Boney K."/>
            <person name="Hale W."/>
            <person name="Jakkamsetti A."/>
            <person name="Pham P."/>
            <person name="Ruth R."/>
            <person name="San Lucas F."/>
            <person name="Warren J."/>
            <person name="Zhang J."/>
            <person name="Zhao Z."/>
            <person name="Zhou C."/>
            <person name="Zhu D."/>
            <person name="Lee S."/>
            <person name="Bess C."/>
            <person name="Blankenburg K."/>
            <person name="Forbes L."/>
            <person name="Fu Q."/>
            <person name="Gubbala S."/>
            <person name="Hirani K."/>
            <person name="Jayaseelan J.C."/>
            <person name="Lara F."/>
            <person name="Munidasa M."/>
            <person name="Palculict T."/>
            <person name="Patil S."/>
            <person name="Pu L.-L."/>
            <person name="Saada N."/>
            <person name="Tang L."/>
            <person name="Weissenberger G."/>
            <person name="Zhu Y."/>
            <person name="Hemphill L."/>
            <person name="Shang Y."/>
            <person name="Youmans B."/>
            <person name="Ayvaz T."/>
            <person name="Ross M."/>
            <person name="Santibanez J."/>
            <person name="Aqrawi P."/>
            <person name="Gross S."/>
            <person name="Joshi V."/>
            <person name="Fowler G."/>
            <person name="Nazareth L."/>
            <person name="Reid J."/>
            <person name="Worley K."/>
            <person name="Petrosino J."/>
            <person name="Highlander S."/>
            <person name="Gibbs R."/>
        </authorList>
    </citation>
    <scope>NUCLEOTIDE SEQUENCE [LARGE SCALE GENOMIC DNA]</scope>
    <source>
        <strain evidence="4 5">ATCC 25577</strain>
    </source>
</reference>
<keyword evidence="5" id="KW-1185">Reference proteome</keyword>